<dbReference type="Gene3D" id="1.10.533.10">
    <property type="entry name" value="Death Domain, Fas"/>
    <property type="match status" value="1"/>
</dbReference>
<dbReference type="STRING" id="7868.ENSCMIP00000040471"/>
<name>A0A4W3JMI4_CALMI</name>
<dbReference type="InParanoid" id="A0A4W3JMI4"/>
<dbReference type="PANTHER" id="PTHR46985">
    <property type="entry name" value="NACHT, LRR AND PYD DOMAINS-CONTAINING PROTEIN 1"/>
    <property type="match status" value="1"/>
</dbReference>
<reference evidence="9" key="3">
    <citation type="journal article" date="2014" name="Nature">
        <title>Elephant shark genome provides unique insights into gnathostome evolution.</title>
        <authorList>
            <consortium name="International Elephant Shark Genome Sequencing Consortium"/>
            <person name="Venkatesh B."/>
            <person name="Lee A.P."/>
            <person name="Ravi V."/>
            <person name="Maurya A.K."/>
            <person name="Lian M.M."/>
            <person name="Swann J.B."/>
            <person name="Ohta Y."/>
            <person name="Flajnik M.F."/>
            <person name="Sutoh Y."/>
            <person name="Kasahara M."/>
            <person name="Hoon S."/>
            <person name="Gangu V."/>
            <person name="Roy S.W."/>
            <person name="Irimia M."/>
            <person name="Korzh V."/>
            <person name="Kondrychyn I."/>
            <person name="Lim Z.W."/>
            <person name="Tay B.H."/>
            <person name="Tohari S."/>
            <person name="Kong K.W."/>
            <person name="Ho S."/>
            <person name="Lorente-Galdos B."/>
            <person name="Quilez J."/>
            <person name="Marques-Bonet T."/>
            <person name="Raney B.J."/>
            <person name="Ingham P.W."/>
            <person name="Tay A."/>
            <person name="Hillier L.W."/>
            <person name="Minx P."/>
            <person name="Boehm T."/>
            <person name="Wilson R.K."/>
            <person name="Brenner S."/>
            <person name="Warren W.C."/>
        </authorList>
    </citation>
    <scope>NUCLEOTIDE SEQUENCE [LARGE SCALE GENOMIC DNA]</scope>
</reference>
<keyword evidence="2" id="KW-0963">Cytoplasm</keyword>
<evidence type="ECO:0008006" key="10">
    <source>
        <dbReference type="Google" id="ProtNLM"/>
    </source>
</evidence>
<dbReference type="InterPro" id="IPR011029">
    <property type="entry name" value="DEATH-like_dom_sf"/>
</dbReference>
<protein>
    <recommendedName>
        <fullName evidence="10">FIIND domain-containing protein</fullName>
    </recommendedName>
</protein>
<evidence type="ECO:0000256" key="2">
    <source>
        <dbReference type="ARBA" id="ARBA00022490"/>
    </source>
</evidence>
<dbReference type="SUPFAM" id="SSF47986">
    <property type="entry name" value="DEATH domain"/>
    <property type="match status" value="1"/>
</dbReference>
<evidence type="ECO:0000256" key="4">
    <source>
        <dbReference type="ARBA" id="ARBA00022859"/>
    </source>
</evidence>
<dbReference type="InterPro" id="IPR051249">
    <property type="entry name" value="NLRP_Inflammasome"/>
</dbReference>
<dbReference type="GO" id="GO:0042981">
    <property type="term" value="P:regulation of apoptotic process"/>
    <property type="evidence" value="ECO:0007669"/>
    <property type="project" value="InterPro"/>
</dbReference>
<dbReference type="Proteomes" id="UP000314986">
    <property type="component" value="Unassembled WGS sequence"/>
</dbReference>
<dbReference type="InterPro" id="IPR001315">
    <property type="entry name" value="CARD"/>
</dbReference>
<reference evidence="9" key="2">
    <citation type="journal article" date="2007" name="PLoS Biol.">
        <title>Survey sequencing and comparative analysis of the elephant shark (Callorhinchus milii) genome.</title>
        <authorList>
            <person name="Venkatesh B."/>
            <person name="Kirkness E.F."/>
            <person name="Loh Y.H."/>
            <person name="Halpern A.L."/>
            <person name="Lee A.P."/>
            <person name="Johnson J."/>
            <person name="Dandona N."/>
            <person name="Viswanathan L.D."/>
            <person name="Tay A."/>
            <person name="Venter J.C."/>
            <person name="Strausberg R.L."/>
            <person name="Brenner S."/>
        </authorList>
    </citation>
    <scope>NUCLEOTIDE SEQUENCE [LARGE SCALE GENOMIC DNA]</scope>
</reference>
<dbReference type="AlphaFoldDB" id="A0A4W3JMI4"/>
<dbReference type="PROSITE" id="PS50209">
    <property type="entry name" value="CARD"/>
    <property type="match status" value="1"/>
</dbReference>
<dbReference type="GO" id="GO:0006954">
    <property type="term" value="P:inflammatory response"/>
    <property type="evidence" value="ECO:0007669"/>
    <property type="project" value="UniProtKB-KW"/>
</dbReference>
<reference evidence="8" key="4">
    <citation type="submission" date="2025-08" db="UniProtKB">
        <authorList>
            <consortium name="Ensembl"/>
        </authorList>
    </citation>
    <scope>IDENTIFICATION</scope>
</reference>
<dbReference type="InterPro" id="IPR025307">
    <property type="entry name" value="FIIND_dom"/>
</dbReference>
<evidence type="ECO:0000313" key="9">
    <source>
        <dbReference type="Proteomes" id="UP000314986"/>
    </source>
</evidence>
<evidence type="ECO:0000256" key="1">
    <source>
        <dbReference type="ARBA" id="ARBA00004514"/>
    </source>
</evidence>
<feature type="domain" description="CARD" evidence="6">
    <location>
        <begin position="271"/>
        <end position="352"/>
    </location>
</feature>
<keyword evidence="4" id="KW-0391">Immunity</keyword>
<reference evidence="9" key="1">
    <citation type="journal article" date="2006" name="Science">
        <title>Ancient noncoding elements conserved in the human genome.</title>
        <authorList>
            <person name="Venkatesh B."/>
            <person name="Kirkness E.F."/>
            <person name="Loh Y.H."/>
            <person name="Halpern A.L."/>
            <person name="Lee A.P."/>
            <person name="Johnson J."/>
            <person name="Dandona N."/>
            <person name="Viswanathan L.D."/>
            <person name="Tay A."/>
            <person name="Venter J.C."/>
            <person name="Strausberg R.L."/>
            <person name="Brenner S."/>
        </authorList>
    </citation>
    <scope>NUCLEOTIDE SEQUENCE [LARGE SCALE GENOMIC DNA]</scope>
</reference>
<dbReference type="GeneTree" id="ENSGT00830000128447"/>
<dbReference type="Pfam" id="PF13553">
    <property type="entry name" value="FIIND"/>
    <property type="match status" value="1"/>
</dbReference>
<evidence type="ECO:0000256" key="5">
    <source>
        <dbReference type="ARBA" id="ARBA00023198"/>
    </source>
</evidence>
<evidence type="ECO:0000259" key="6">
    <source>
        <dbReference type="PROSITE" id="PS50209"/>
    </source>
</evidence>
<dbReference type="CDD" id="cd01671">
    <property type="entry name" value="CARD"/>
    <property type="match status" value="1"/>
</dbReference>
<reference evidence="8" key="5">
    <citation type="submission" date="2025-09" db="UniProtKB">
        <authorList>
            <consortium name="Ensembl"/>
        </authorList>
    </citation>
    <scope>IDENTIFICATION</scope>
</reference>
<dbReference type="Ensembl" id="ENSCMIT00000041043.1">
    <property type="protein sequence ID" value="ENSCMIP00000040471.1"/>
    <property type="gene ID" value="ENSCMIG00000016871.1"/>
</dbReference>
<evidence type="ECO:0000259" key="7">
    <source>
        <dbReference type="PROSITE" id="PS51830"/>
    </source>
</evidence>
<feature type="domain" description="FIIND" evidence="7">
    <location>
        <begin position="1"/>
        <end position="265"/>
    </location>
</feature>
<accession>A0A4W3JMI4</accession>
<organism evidence="8 9">
    <name type="scientific">Callorhinchus milii</name>
    <name type="common">Ghost shark</name>
    <dbReference type="NCBI Taxonomy" id="7868"/>
    <lineage>
        <taxon>Eukaryota</taxon>
        <taxon>Metazoa</taxon>
        <taxon>Chordata</taxon>
        <taxon>Craniata</taxon>
        <taxon>Vertebrata</taxon>
        <taxon>Chondrichthyes</taxon>
        <taxon>Holocephali</taxon>
        <taxon>Chimaeriformes</taxon>
        <taxon>Callorhinchidae</taxon>
        <taxon>Callorhinchus</taxon>
    </lineage>
</organism>
<proteinExistence type="predicted"/>
<dbReference type="GO" id="GO:0005829">
    <property type="term" value="C:cytosol"/>
    <property type="evidence" value="ECO:0007669"/>
    <property type="project" value="UniProtKB-SubCell"/>
</dbReference>
<dbReference type="OMA" id="MRIPTSS"/>
<evidence type="ECO:0000313" key="8">
    <source>
        <dbReference type="Ensembl" id="ENSCMIP00000040471.1"/>
    </source>
</evidence>
<dbReference type="PANTHER" id="PTHR46985:SF4">
    <property type="entry name" value="CASPASE RECRUITMENT DOMAIN-CONTAINING PROTEIN 8"/>
    <property type="match status" value="1"/>
</dbReference>
<evidence type="ECO:0000256" key="3">
    <source>
        <dbReference type="ARBA" id="ARBA00022588"/>
    </source>
</evidence>
<dbReference type="PROSITE" id="PS51830">
    <property type="entry name" value="FIIND"/>
    <property type="match status" value="1"/>
</dbReference>
<sequence length="352" mass="40880">VESENEISFSITLPEKGNYECAETGLRWESKSNARIFYEYNSWDDYISDVQRECWIIGGPLFNIRVSYGDIAAVHLPHFICESGILPRDKTKIIHLLDDTLVLENPSEIHLSHVVQRNQPLTLMGVILGQVHQVAIHAVIMIYQTFRADCSILHVYVLPNDGSLIQSVSEKEIRSLKIQKPPQITSVYYGKKYRLTSFSNVAIKPLDIKFSYFRYKQQQPFHEVYIQESKYSIKLCLTERSKLNVLWEILLRPDSPHFAKKIVLKLKRCVDFVHRHKKEIICCLKTIQPILLHLRDTNVITKSEESEIVTHNVEIQQNKAMLQLVMNKGEDAEDELYKALQVHVPRQINDLQ</sequence>
<dbReference type="GO" id="GO:0045087">
    <property type="term" value="P:innate immune response"/>
    <property type="evidence" value="ECO:0007669"/>
    <property type="project" value="UniProtKB-KW"/>
</dbReference>
<dbReference type="Pfam" id="PF00619">
    <property type="entry name" value="CARD"/>
    <property type="match status" value="1"/>
</dbReference>
<keyword evidence="5" id="KW-0395">Inflammatory response</keyword>
<keyword evidence="9" id="KW-1185">Reference proteome</keyword>
<keyword evidence="3" id="KW-0399">Innate immunity</keyword>
<comment type="subcellular location">
    <subcellularLocation>
        <location evidence="1">Cytoplasm</location>
        <location evidence="1">Cytosol</location>
    </subcellularLocation>
</comment>
<dbReference type="Pfam" id="PF23679">
    <property type="entry name" value="UPA-FIIND"/>
    <property type="match status" value="1"/>
</dbReference>